<sequence>MAAYDDDRKSLEGDATYIPAVAVQTTEVDVIPTPPAPQSKWESLYRSSLFQICVVSALAFCGPAMADAISGLGGGGQATPYTVNAAQCASYCAVAVISLLGGPLASRMGIKNMLIVGASTFAINGSAYYVNSKYGVQWYLIFGRFLYGAGFGFWYVAEAAIILSYPEEGRRGKYLAIWVGARNLGQLVGGSISLARNAKTAAAGAIATSTYLIFVGIEAIGFPISFLISPPHKVRRSDGVPILLAAKQPWKTEFLLLWRAIITPQMLLLMPIGFYSYFYGGVLSTYLTLYFTVRARALSSFIVPSGIIVFTGIYGRFFLDNRRWSQRLRAQIGFAIFMVPSMASFAWLVVNQQKFTHMATSPKYDWNSSGWANAYIPFYIMQVCGYLCQTYIYWLISCFTADVSGNARTGGIFRCVEAVGQAVSYGINSNVKTKSIPLAINFALAGLCIPPTIAIIQKVPLYREDAANRPAGYGEENGEELEKNAEVRR</sequence>
<keyword evidence="8" id="KW-1185">Reference proteome</keyword>
<dbReference type="PANTHER" id="PTHR23294">
    <property type="entry name" value="ET TRANSLATION PRODUCT-RELATED"/>
    <property type="match status" value="1"/>
</dbReference>
<feature type="transmembrane region" description="Helical" evidence="6">
    <location>
        <begin position="81"/>
        <end position="101"/>
    </location>
</feature>
<keyword evidence="3 6" id="KW-1133">Transmembrane helix</keyword>
<feature type="transmembrane region" description="Helical" evidence="6">
    <location>
        <begin position="256"/>
        <end position="278"/>
    </location>
</feature>
<evidence type="ECO:0000256" key="5">
    <source>
        <dbReference type="SAM" id="MobiDB-lite"/>
    </source>
</evidence>
<gene>
    <name evidence="7" type="ORF">IL334_001843</name>
</gene>
<feature type="transmembrane region" description="Helical" evidence="6">
    <location>
        <begin position="49"/>
        <end position="69"/>
    </location>
</feature>
<keyword evidence="4 6" id="KW-0472">Membrane</keyword>
<dbReference type="Proteomes" id="UP001329825">
    <property type="component" value="Chromosome 2"/>
</dbReference>
<feature type="transmembrane region" description="Helical" evidence="6">
    <location>
        <begin position="298"/>
        <end position="319"/>
    </location>
</feature>
<feature type="transmembrane region" description="Helical" evidence="6">
    <location>
        <begin position="331"/>
        <end position="350"/>
    </location>
</feature>
<evidence type="ECO:0000313" key="7">
    <source>
        <dbReference type="EMBL" id="WRT64904.1"/>
    </source>
</evidence>
<accession>A0ABZ1CU92</accession>
<dbReference type="PANTHER" id="PTHR23294:SF19">
    <property type="entry name" value="DUF895 DOMAIN MEMBRANE PROTEIN-RELATED"/>
    <property type="match status" value="1"/>
</dbReference>
<feature type="compositionally biased region" description="Basic and acidic residues" evidence="5">
    <location>
        <begin position="480"/>
        <end position="489"/>
    </location>
</feature>
<feature type="transmembrane region" description="Helical" evidence="6">
    <location>
        <begin position="136"/>
        <end position="163"/>
    </location>
</feature>
<dbReference type="InterPro" id="IPR036259">
    <property type="entry name" value="MFS_trans_sf"/>
</dbReference>
<evidence type="ECO:0000256" key="4">
    <source>
        <dbReference type="ARBA" id="ARBA00023136"/>
    </source>
</evidence>
<dbReference type="Gene3D" id="1.20.1250.20">
    <property type="entry name" value="MFS general substrate transporter like domains"/>
    <property type="match status" value="1"/>
</dbReference>
<name>A0ABZ1CU92_9TREE</name>
<feature type="region of interest" description="Disordered" evidence="5">
    <location>
        <begin position="470"/>
        <end position="489"/>
    </location>
</feature>
<comment type="subcellular location">
    <subcellularLocation>
        <location evidence="1">Membrane</location>
        <topology evidence="1">Multi-pass membrane protein</topology>
    </subcellularLocation>
</comment>
<reference evidence="7 8" key="1">
    <citation type="submission" date="2024-01" db="EMBL/GenBank/DDBJ databases">
        <title>Comparative genomics of Cryptococcus and Kwoniella reveals pathogenesis evolution and contrasting modes of karyotype evolution via chromosome fusion or intercentromeric recombination.</title>
        <authorList>
            <person name="Coelho M.A."/>
            <person name="David-Palma M."/>
            <person name="Shea T."/>
            <person name="Bowers K."/>
            <person name="McGinley-Smith S."/>
            <person name="Mohammad A.W."/>
            <person name="Gnirke A."/>
            <person name="Yurkov A.M."/>
            <person name="Nowrousian M."/>
            <person name="Sun S."/>
            <person name="Cuomo C.A."/>
            <person name="Heitman J."/>
        </authorList>
    </citation>
    <scope>NUCLEOTIDE SEQUENCE [LARGE SCALE GENOMIC DNA]</scope>
    <source>
        <strain evidence="7">CBS 11374</strain>
    </source>
</reference>
<evidence type="ECO:0008006" key="9">
    <source>
        <dbReference type="Google" id="ProtNLM"/>
    </source>
</evidence>
<evidence type="ECO:0000256" key="6">
    <source>
        <dbReference type="SAM" id="Phobius"/>
    </source>
</evidence>
<feature type="transmembrane region" description="Helical" evidence="6">
    <location>
        <begin position="175"/>
        <end position="195"/>
    </location>
</feature>
<feature type="transmembrane region" description="Helical" evidence="6">
    <location>
        <begin position="201"/>
        <end position="228"/>
    </location>
</feature>
<dbReference type="GeneID" id="87953974"/>
<feature type="transmembrane region" description="Helical" evidence="6">
    <location>
        <begin position="113"/>
        <end position="130"/>
    </location>
</feature>
<dbReference type="InterPro" id="IPR051617">
    <property type="entry name" value="UNC-93-like_regulator"/>
</dbReference>
<proteinExistence type="predicted"/>
<evidence type="ECO:0000256" key="3">
    <source>
        <dbReference type="ARBA" id="ARBA00022989"/>
    </source>
</evidence>
<dbReference type="InterPro" id="IPR011701">
    <property type="entry name" value="MFS"/>
</dbReference>
<protein>
    <recommendedName>
        <fullName evidence="9">Major facilitator superfamily (MFS) profile domain-containing protein</fullName>
    </recommendedName>
</protein>
<organism evidence="7 8">
    <name type="scientific">Kwoniella shivajii</name>
    <dbReference type="NCBI Taxonomy" id="564305"/>
    <lineage>
        <taxon>Eukaryota</taxon>
        <taxon>Fungi</taxon>
        <taxon>Dikarya</taxon>
        <taxon>Basidiomycota</taxon>
        <taxon>Agaricomycotina</taxon>
        <taxon>Tremellomycetes</taxon>
        <taxon>Tremellales</taxon>
        <taxon>Cryptococcaceae</taxon>
        <taxon>Kwoniella</taxon>
    </lineage>
</organism>
<evidence type="ECO:0000256" key="2">
    <source>
        <dbReference type="ARBA" id="ARBA00022692"/>
    </source>
</evidence>
<dbReference type="Pfam" id="PF07690">
    <property type="entry name" value="MFS_1"/>
    <property type="match status" value="1"/>
</dbReference>
<evidence type="ECO:0000256" key="1">
    <source>
        <dbReference type="ARBA" id="ARBA00004141"/>
    </source>
</evidence>
<dbReference type="EMBL" id="CP141882">
    <property type="protein sequence ID" value="WRT64904.1"/>
    <property type="molecule type" value="Genomic_DNA"/>
</dbReference>
<evidence type="ECO:0000313" key="8">
    <source>
        <dbReference type="Proteomes" id="UP001329825"/>
    </source>
</evidence>
<dbReference type="RefSeq" id="XP_062789644.1">
    <property type="nucleotide sequence ID" value="XM_062933593.1"/>
</dbReference>
<keyword evidence="2 6" id="KW-0812">Transmembrane</keyword>
<feature type="transmembrane region" description="Helical" evidence="6">
    <location>
        <begin position="370"/>
        <end position="388"/>
    </location>
</feature>
<dbReference type="SUPFAM" id="SSF103473">
    <property type="entry name" value="MFS general substrate transporter"/>
    <property type="match status" value="1"/>
</dbReference>